<dbReference type="NCBIfam" id="NF009395">
    <property type="entry name" value="PRK12755.1"/>
    <property type="match status" value="1"/>
</dbReference>
<dbReference type="GO" id="GO:0005737">
    <property type="term" value="C:cytoplasm"/>
    <property type="evidence" value="ECO:0007669"/>
    <property type="project" value="TreeGrafter"/>
</dbReference>
<evidence type="ECO:0000256" key="5">
    <source>
        <dbReference type="ARBA" id="ARBA00022679"/>
    </source>
</evidence>
<dbReference type="PANTHER" id="PTHR21225">
    <property type="entry name" value="PHOSPHO-2-DEHYDRO-3-DEOXYHEPTONATE ALDOLASE DAHP SYNTHETASE"/>
    <property type="match status" value="1"/>
</dbReference>
<evidence type="ECO:0000256" key="1">
    <source>
        <dbReference type="ARBA" id="ARBA00003726"/>
    </source>
</evidence>
<dbReference type="UniPathway" id="UPA00053">
    <property type="reaction ID" value="UER00084"/>
</dbReference>
<dbReference type="NCBIfam" id="TIGR00034">
    <property type="entry name" value="aroFGH"/>
    <property type="match status" value="1"/>
</dbReference>
<dbReference type="Pfam" id="PF00793">
    <property type="entry name" value="DAHP_synth_1"/>
    <property type="match status" value="1"/>
</dbReference>
<dbReference type="EMBL" id="FMWL01000008">
    <property type="protein sequence ID" value="SCZ79640.1"/>
    <property type="molecule type" value="Genomic_DNA"/>
</dbReference>
<evidence type="ECO:0000256" key="2">
    <source>
        <dbReference type="ARBA" id="ARBA00004688"/>
    </source>
</evidence>
<keyword evidence="6 8" id="KW-0057">Aromatic amino acid biosynthesis</keyword>
<evidence type="ECO:0000256" key="6">
    <source>
        <dbReference type="ARBA" id="ARBA00023141"/>
    </source>
</evidence>
<keyword evidence="5 8" id="KW-0808">Transferase</keyword>
<evidence type="ECO:0000256" key="4">
    <source>
        <dbReference type="ARBA" id="ARBA00022605"/>
    </source>
</evidence>
<dbReference type="Gene3D" id="3.20.20.70">
    <property type="entry name" value="Aldolase class I"/>
    <property type="match status" value="1"/>
</dbReference>
<comment type="similarity">
    <text evidence="3 8">Belongs to the class-I DAHP synthase family.</text>
</comment>
<dbReference type="GO" id="GO:0003849">
    <property type="term" value="F:3-deoxy-7-phosphoheptulonate synthase activity"/>
    <property type="evidence" value="ECO:0007669"/>
    <property type="project" value="UniProtKB-EC"/>
</dbReference>
<dbReference type="GO" id="GO:0009073">
    <property type="term" value="P:aromatic amino acid family biosynthetic process"/>
    <property type="evidence" value="ECO:0007669"/>
    <property type="project" value="UniProtKB-KW"/>
</dbReference>
<evidence type="ECO:0000313" key="11">
    <source>
        <dbReference type="Proteomes" id="UP000199208"/>
    </source>
</evidence>
<dbReference type="InterPro" id="IPR006218">
    <property type="entry name" value="DAHP1/KDSA"/>
</dbReference>
<dbReference type="InterPro" id="IPR013785">
    <property type="entry name" value="Aldolase_TIM"/>
</dbReference>
<comment type="catalytic activity">
    <reaction evidence="7 8">
        <text>D-erythrose 4-phosphate + phosphoenolpyruvate + H2O = 7-phospho-2-dehydro-3-deoxy-D-arabino-heptonate + phosphate</text>
        <dbReference type="Rhea" id="RHEA:14717"/>
        <dbReference type="ChEBI" id="CHEBI:15377"/>
        <dbReference type="ChEBI" id="CHEBI:16897"/>
        <dbReference type="ChEBI" id="CHEBI:43474"/>
        <dbReference type="ChEBI" id="CHEBI:58394"/>
        <dbReference type="ChEBI" id="CHEBI:58702"/>
        <dbReference type="EC" id="2.5.1.54"/>
    </reaction>
</comment>
<dbReference type="EC" id="2.5.1.54" evidence="8"/>
<evidence type="ECO:0000256" key="3">
    <source>
        <dbReference type="ARBA" id="ARBA00007985"/>
    </source>
</evidence>
<comment type="pathway">
    <text evidence="2 8">Metabolic intermediate biosynthesis; chorismate biosynthesis; chorismate from D-erythrose 4-phosphate and phosphoenolpyruvate: step 1/7.</text>
</comment>
<dbReference type="GO" id="GO:0008652">
    <property type="term" value="P:amino acid biosynthetic process"/>
    <property type="evidence" value="ECO:0007669"/>
    <property type="project" value="UniProtKB-KW"/>
</dbReference>
<dbReference type="InterPro" id="IPR006219">
    <property type="entry name" value="DAHP_synth_1"/>
</dbReference>
<feature type="domain" description="DAHP synthetase I/KDSA" evidence="9">
    <location>
        <begin position="33"/>
        <end position="334"/>
    </location>
</feature>
<evidence type="ECO:0000259" key="9">
    <source>
        <dbReference type="Pfam" id="PF00793"/>
    </source>
</evidence>
<keyword evidence="4 8" id="KW-0028">Amino-acid biosynthesis</keyword>
<dbReference type="PIRSF" id="PIRSF001361">
    <property type="entry name" value="DAHP_synthase"/>
    <property type="match status" value="1"/>
</dbReference>
<dbReference type="OrthoDB" id="9807331at2"/>
<evidence type="ECO:0000256" key="7">
    <source>
        <dbReference type="ARBA" id="ARBA00047508"/>
    </source>
</evidence>
<evidence type="ECO:0000313" key="10">
    <source>
        <dbReference type="EMBL" id="SCZ79640.1"/>
    </source>
</evidence>
<comment type="function">
    <text evidence="1 8">Stereospecific condensation of phosphoenolpyruvate (PEP) and D-erythrose-4-phosphate (E4P) giving rise to 3-deoxy-D-arabino-heptulosonate-7-phosphate (DAHP).</text>
</comment>
<dbReference type="AlphaFoldDB" id="A0A1G5S149"/>
<evidence type="ECO:0000256" key="8">
    <source>
        <dbReference type="PIRNR" id="PIRNR001361"/>
    </source>
</evidence>
<accession>A0A1G5S149</accession>
<organism evidence="10 11">
    <name type="scientific">Acidaminobacter hydrogenoformans DSM 2784</name>
    <dbReference type="NCBI Taxonomy" id="1120920"/>
    <lineage>
        <taxon>Bacteria</taxon>
        <taxon>Bacillati</taxon>
        <taxon>Bacillota</taxon>
        <taxon>Clostridia</taxon>
        <taxon>Peptostreptococcales</taxon>
        <taxon>Acidaminobacteraceae</taxon>
        <taxon>Acidaminobacter</taxon>
    </lineage>
</organism>
<dbReference type="STRING" id="1120920.SAMN03080599_01858"/>
<dbReference type="Proteomes" id="UP000199208">
    <property type="component" value="Unassembled WGS sequence"/>
</dbReference>
<gene>
    <name evidence="10" type="ORF">SAMN03080599_01858</name>
</gene>
<protein>
    <recommendedName>
        <fullName evidence="8">Phospho-2-dehydro-3-deoxyheptonate aldolase</fullName>
        <ecNumber evidence="8">2.5.1.54</ecNumber>
    </recommendedName>
</protein>
<name>A0A1G5S149_9FIRM</name>
<proteinExistence type="inferred from homology"/>
<dbReference type="PANTHER" id="PTHR21225:SF12">
    <property type="entry name" value="PHOSPHO-2-DEHYDRO-3-DEOXYHEPTONATE ALDOLASE, TYROSINE-INHIBITED"/>
    <property type="match status" value="1"/>
</dbReference>
<sequence>MGMKFIKRLPSKEEVLAEQPLSLISKKKRDTRVREIKDVLEGKDDRFLLIIGPCSADSEASVCEYVERLALVQEKVKDKLILIPRIYTNKPRTTGAGYKGMAHQPDPNKEPDIRQGIRAIRQIHLRVLMDYGLPGADEMLYPDNYSYLADVFAYNAVGARSVENQQHRLTSSGVDVPIGMKNPTSGDFSVMLNAINAAQQGHRFIYRGYEVESDGNPHAHAILRGAVDSHGRNLPNYHYEDLIHFIHMYEKSGFQNPAIVIDTNHANSMKKHDEQPRIAKEIMFTRKYDPNIRKMVKGLMIESYLVGGTQKIGENVYGKSITDPCLGWEESEELMYYIADNV</sequence>
<reference evidence="10 11" key="1">
    <citation type="submission" date="2016-10" db="EMBL/GenBank/DDBJ databases">
        <authorList>
            <person name="de Groot N.N."/>
        </authorList>
    </citation>
    <scope>NUCLEOTIDE SEQUENCE [LARGE SCALE GENOMIC DNA]</scope>
    <source>
        <strain evidence="10 11">DSM 2784</strain>
    </source>
</reference>
<keyword evidence="11" id="KW-1185">Reference proteome</keyword>
<dbReference type="SUPFAM" id="SSF51569">
    <property type="entry name" value="Aldolase"/>
    <property type="match status" value="1"/>
</dbReference>
<dbReference type="GO" id="GO:0009423">
    <property type="term" value="P:chorismate biosynthetic process"/>
    <property type="evidence" value="ECO:0007669"/>
    <property type="project" value="UniProtKB-UniPathway"/>
</dbReference>